<dbReference type="Proteomes" id="UP000042958">
    <property type="component" value="Unassembled WGS sequence"/>
</dbReference>
<dbReference type="InterPro" id="IPR009799">
    <property type="entry name" value="EthD_dom"/>
</dbReference>
<sequence>MHLTILSRKLPTLTNAQFRHEFQVVHSEKTTAIAQNMGIIHQYEQGLVLSTLDQSRLEQSALSPMEEAPDYQAFARLTWPSLEVMQGSFSTEDYRRSAGEHIFAEPFRIFLTEPLGNGGIGQIAKDRGSSEGSTIRLIVPIQPSPVDAADTETDFEKRWDEHATCIRSISAGYVRHRSLNVSSLRLEQIFDQTQFDPRIAVTRGGYEEFVFESRVAAEEFFKQHSQSIQDSYHRFVDTTQLEVFVFDCVTRFAADQRGWWQTGAGSVIGTALRLKVLLGR</sequence>
<comment type="similarity">
    <text evidence="1">Belongs to the tpcK family.</text>
</comment>
<gene>
    <name evidence="3" type="ORF">PMG11_04731</name>
</gene>
<dbReference type="AlphaFoldDB" id="A0A0F7VDJ0"/>
<dbReference type="InterPro" id="IPR011008">
    <property type="entry name" value="Dimeric_a/b-barrel"/>
</dbReference>
<dbReference type="GO" id="GO:0016491">
    <property type="term" value="F:oxidoreductase activity"/>
    <property type="evidence" value="ECO:0007669"/>
    <property type="project" value="InterPro"/>
</dbReference>
<organism evidence="3 4">
    <name type="scientific">Penicillium brasilianum</name>
    <dbReference type="NCBI Taxonomy" id="104259"/>
    <lineage>
        <taxon>Eukaryota</taxon>
        <taxon>Fungi</taxon>
        <taxon>Dikarya</taxon>
        <taxon>Ascomycota</taxon>
        <taxon>Pezizomycotina</taxon>
        <taxon>Eurotiomycetes</taxon>
        <taxon>Eurotiomycetidae</taxon>
        <taxon>Eurotiales</taxon>
        <taxon>Aspergillaceae</taxon>
        <taxon>Penicillium</taxon>
    </lineage>
</organism>
<proteinExistence type="inferred from homology"/>
<name>A0A0F7VDJ0_PENBI</name>
<dbReference type="SUPFAM" id="SSF54909">
    <property type="entry name" value="Dimeric alpha+beta barrel"/>
    <property type="match status" value="1"/>
</dbReference>
<evidence type="ECO:0000256" key="1">
    <source>
        <dbReference type="ARBA" id="ARBA00005986"/>
    </source>
</evidence>
<keyword evidence="4" id="KW-1185">Reference proteome</keyword>
<dbReference type="Gene3D" id="3.30.70.100">
    <property type="match status" value="1"/>
</dbReference>
<reference evidence="4" key="1">
    <citation type="journal article" date="2015" name="Genome Announc.">
        <title>Draft genome sequence of the fungus Penicillium brasilianum MG11.</title>
        <authorList>
            <person name="Horn F."/>
            <person name="Linde J."/>
            <person name="Mattern D.J."/>
            <person name="Walther G."/>
            <person name="Guthke R."/>
            <person name="Brakhage A.A."/>
            <person name="Valiante V."/>
        </authorList>
    </citation>
    <scope>NUCLEOTIDE SEQUENCE [LARGE SCALE GENOMIC DNA]</scope>
    <source>
        <strain evidence="4">MG11</strain>
    </source>
</reference>
<accession>A0A0F7VDJ0</accession>
<evidence type="ECO:0000313" key="4">
    <source>
        <dbReference type="Proteomes" id="UP000042958"/>
    </source>
</evidence>
<evidence type="ECO:0000259" key="2">
    <source>
        <dbReference type="Pfam" id="PF07110"/>
    </source>
</evidence>
<dbReference type="Pfam" id="PF07110">
    <property type="entry name" value="EthD"/>
    <property type="match status" value="1"/>
</dbReference>
<dbReference type="OrthoDB" id="4351247at2759"/>
<evidence type="ECO:0000313" key="3">
    <source>
        <dbReference type="EMBL" id="CEO60088.1"/>
    </source>
</evidence>
<feature type="domain" description="EthD" evidence="2">
    <location>
        <begin position="11"/>
        <end position="101"/>
    </location>
</feature>
<dbReference type="EMBL" id="CDHK01000004">
    <property type="protein sequence ID" value="CEO60088.1"/>
    <property type="molecule type" value="Genomic_DNA"/>
</dbReference>
<protein>
    <recommendedName>
        <fullName evidence="2">EthD domain-containing protein</fullName>
    </recommendedName>
</protein>